<gene>
    <name evidence="4" type="ORF">BDU57DRAFT_458357</name>
</gene>
<feature type="region of interest" description="Disordered" evidence="2">
    <location>
        <begin position="289"/>
        <end position="334"/>
    </location>
</feature>
<evidence type="ECO:0000256" key="1">
    <source>
        <dbReference type="PROSITE-ProRule" id="PRU00042"/>
    </source>
</evidence>
<dbReference type="OrthoDB" id="2420608at2759"/>
<name>A0A6A5QD31_AMPQU</name>
<feature type="region of interest" description="Disordered" evidence="2">
    <location>
        <begin position="182"/>
        <end position="201"/>
    </location>
</feature>
<proteinExistence type="predicted"/>
<dbReference type="EMBL" id="ML979140">
    <property type="protein sequence ID" value="KAF1912404.1"/>
    <property type="molecule type" value="Genomic_DNA"/>
</dbReference>
<sequence>MPLSTALPASTTTPLRILDKIAPATDPKWYFPPLPEQSRKPEVARSSSVTAYANSPTSRCRTIQQEPTPSVQAKVDLQQTTIPVAAVVGPEGQTSDDGSKRVLRRFNPKVEIKSQRRHRSSNYIFTEEDDIQIAKLKVLHGRSWAEIRDSEQKWMTWPLQTFQQRWHKRLKGRNLHLQECTASRDTRNGPGYSRQETVTLPAHQLPTPSVSEQEDGQASVFDASTGTIENIMSSSTHFDDDERDLLSLAGEEIDDAQSAFDNVENETFFPGADEMVLPSVELTGFIDDDTLQQGPLEGSPTGDAAATPVRIKKEPPYSSPSKKQKPTQKPISYQAMPDSYTEAEGNDTGSAPPRRQEQSSFLCDICKATFQNVANLDQHRTNVHTSPRQLRPKSASLDLIGDDDELQTSTPTTAHIKGEFSTPPPTGFLVSTPLGQMRSYADLPPSGVQSASGLSRRAYLKQVKQSWAKRSSPAPKTIPKRKTFHTIPRKRAWAGDAESEDELGL</sequence>
<dbReference type="InterPro" id="IPR013087">
    <property type="entry name" value="Znf_C2H2_type"/>
</dbReference>
<dbReference type="GO" id="GO:0008270">
    <property type="term" value="F:zinc ion binding"/>
    <property type="evidence" value="ECO:0007669"/>
    <property type="project" value="UniProtKB-KW"/>
</dbReference>
<evidence type="ECO:0000313" key="4">
    <source>
        <dbReference type="EMBL" id="KAF1912404.1"/>
    </source>
</evidence>
<keyword evidence="1" id="KW-0479">Metal-binding</keyword>
<dbReference type="Proteomes" id="UP000800096">
    <property type="component" value="Unassembled WGS sequence"/>
</dbReference>
<accession>A0A6A5QD31</accession>
<dbReference type="PROSITE" id="PS00028">
    <property type="entry name" value="ZINC_FINGER_C2H2_1"/>
    <property type="match status" value="1"/>
</dbReference>
<evidence type="ECO:0000313" key="5">
    <source>
        <dbReference type="Proteomes" id="UP000800096"/>
    </source>
</evidence>
<evidence type="ECO:0000259" key="3">
    <source>
        <dbReference type="PROSITE" id="PS50157"/>
    </source>
</evidence>
<feature type="domain" description="C2H2-type" evidence="3">
    <location>
        <begin position="361"/>
        <end position="389"/>
    </location>
</feature>
<organism evidence="4 5">
    <name type="scientific">Ampelomyces quisqualis</name>
    <name type="common">Powdery mildew agent</name>
    <dbReference type="NCBI Taxonomy" id="50730"/>
    <lineage>
        <taxon>Eukaryota</taxon>
        <taxon>Fungi</taxon>
        <taxon>Dikarya</taxon>
        <taxon>Ascomycota</taxon>
        <taxon>Pezizomycotina</taxon>
        <taxon>Dothideomycetes</taxon>
        <taxon>Pleosporomycetidae</taxon>
        <taxon>Pleosporales</taxon>
        <taxon>Pleosporineae</taxon>
        <taxon>Phaeosphaeriaceae</taxon>
        <taxon>Ampelomyces</taxon>
    </lineage>
</organism>
<keyword evidence="1" id="KW-0862">Zinc</keyword>
<keyword evidence="5" id="KW-1185">Reference proteome</keyword>
<keyword evidence="1" id="KW-0863">Zinc-finger</keyword>
<dbReference type="AlphaFoldDB" id="A0A6A5QD31"/>
<evidence type="ECO:0000256" key="2">
    <source>
        <dbReference type="SAM" id="MobiDB-lite"/>
    </source>
</evidence>
<dbReference type="PROSITE" id="PS50157">
    <property type="entry name" value="ZINC_FINGER_C2H2_2"/>
    <property type="match status" value="1"/>
</dbReference>
<reference evidence="4" key="1">
    <citation type="journal article" date="2020" name="Stud. Mycol.">
        <title>101 Dothideomycetes genomes: a test case for predicting lifestyles and emergence of pathogens.</title>
        <authorList>
            <person name="Haridas S."/>
            <person name="Albert R."/>
            <person name="Binder M."/>
            <person name="Bloem J."/>
            <person name="Labutti K."/>
            <person name="Salamov A."/>
            <person name="Andreopoulos B."/>
            <person name="Baker S."/>
            <person name="Barry K."/>
            <person name="Bills G."/>
            <person name="Bluhm B."/>
            <person name="Cannon C."/>
            <person name="Castanera R."/>
            <person name="Culley D."/>
            <person name="Daum C."/>
            <person name="Ezra D."/>
            <person name="Gonzalez J."/>
            <person name="Henrissat B."/>
            <person name="Kuo A."/>
            <person name="Liang C."/>
            <person name="Lipzen A."/>
            <person name="Lutzoni F."/>
            <person name="Magnuson J."/>
            <person name="Mondo S."/>
            <person name="Nolan M."/>
            <person name="Ohm R."/>
            <person name="Pangilinan J."/>
            <person name="Park H.-J."/>
            <person name="Ramirez L."/>
            <person name="Alfaro M."/>
            <person name="Sun H."/>
            <person name="Tritt A."/>
            <person name="Yoshinaga Y."/>
            <person name="Zwiers L.-H."/>
            <person name="Turgeon B."/>
            <person name="Goodwin S."/>
            <person name="Spatafora J."/>
            <person name="Crous P."/>
            <person name="Grigoriev I."/>
        </authorList>
    </citation>
    <scope>NUCLEOTIDE SEQUENCE</scope>
    <source>
        <strain evidence="4">HMLAC05119</strain>
    </source>
</reference>
<protein>
    <recommendedName>
        <fullName evidence="3">C2H2-type domain-containing protein</fullName>
    </recommendedName>
</protein>